<name>A0A366K9Q0_9BIFI</name>
<organism evidence="2 3">
    <name type="scientific">Bifidobacterium aemilianum</name>
    <dbReference type="NCBI Taxonomy" id="2493120"/>
    <lineage>
        <taxon>Bacteria</taxon>
        <taxon>Bacillati</taxon>
        <taxon>Actinomycetota</taxon>
        <taxon>Actinomycetes</taxon>
        <taxon>Bifidobacteriales</taxon>
        <taxon>Bifidobacteriaceae</taxon>
        <taxon>Bifidobacterium</taxon>
    </lineage>
</organism>
<dbReference type="PRINTS" id="PR00377">
    <property type="entry name" value="IMPHPHTASES"/>
</dbReference>
<dbReference type="CDD" id="cd01637">
    <property type="entry name" value="IMPase_like"/>
    <property type="match status" value="1"/>
</dbReference>
<dbReference type="GO" id="GO:0008934">
    <property type="term" value="F:inositol monophosphate 1-phosphatase activity"/>
    <property type="evidence" value="ECO:0007669"/>
    <property type="project" value="TreeGrafter"/>
</dbReference>
<dbReference type="Proteomes" id="UP000252530">
    <property type="component" value="Unassembled WGS sequence"/>
</dbReference>
<dbReference type="AlphaFoldDB" id="A0A366K9Q0"/>
<dbReference type="GO" id="GO:0006020">
    <property type="term" value="P:inositol metabolic process"/>
    <property type="evidence" value="ECO:0007669"/>
    <property type="project" value="TreeGrafter"/>
</dbReference>
<dbReference type="GO" id="GO:0046872">
    <property type="term" value="F:metal ion binding"/>
    <property type="evidence" value="ECO:0007669"/>
    <property type="project" value="UniProtKB-KW"/>
</dbReference>
<gene>
    <name evidence="2" type="ORF">CRD60_00715</name>
</gene>
<evidence type="ECO:0000313" key="3">
    <source>
        <dbReference type="Proteomes" id="UP000252530"/>
    </source>
</evidence>
<dbReference type="InterPro" id="IPR000760">
    <property type="entry name" value="Inositol_monophosphatase-like"/>
</dbReference>
<evidence type="ECO:0000313" key="2">
    <source>
        <dbReference type="EMBL" id="RBP98424.1"/>
    </source>
</evidence>
<comment type="caution">
    <text evidence="2">The sequence shown here is derived from an EMBL/GenBank/DDBJ whole genome shotgun (WGS) entry which is preliminary data.</text>
</comment>
<dbReference type="Gene3D" id="3.40.190.80">
    <property type="match status" value="1"/>
</dbReference>
<dbReference type="RefSeq" id="WP_113859400.1">
    <property type="nucleotide sequence ID" value="NZ_PDCG01000001.1"/>
</dbReference>
<sequence>MELRELALKVGQVAQDAGKHALLDQLNPHDLANVSIPKDEVQYTSETDQRLVKFLENRLTYLDPFQGNWRDRPEDSKPGDRYWCVGNVDGSINYIRNMAEWAVTISLFEFNEKGSAQPILGLVHAPVLGLTYLAAKGQGAIRIRKTPMGDKREKIMPSTMHSLDGSVVSYGMSYVANESERALRVISALAGRPADIKRIGPVSLDLCKVADGTYDAYFEPHLHKWDIPAVSAGTVVVWEAQGAVAQWNGQQIHWRRENDVVASNGLILPELKPYLEDNLSTNRTQESQ</sequence>
<dbReference type="Pfam" id="PF00459">
    <property type="entry name" value="Inositol_P"/>
    <property type="match status" value="1"/>
</dbReference>
<keyword evidence="1" id="KW-0460">Magnesium</keyword>
<dbReference type="GO" id="GO:0007165">
    <property type="term" value="P:signal transduction"/>
    <property type="evidence" value="ECO:0007669"/>
    <property type="project" value="TreeGrafter"/>
</dbReference>
<dbReference type="PANTHER" id="PTHR20854">
    <property type="entry name" value="INOSITOL MONOPHOSPHATASE"/>
    <property type="match status" value="1"/>
</dbReference>
<dbReference type="Gene3D" id="3.30.540.10">
    <property type="entry name" value="Fructose-1,6-Bisphosphatase, subunit A, domain 1"/>
    <property type="match status" value="1"/>
</dbReference>
<dbReference type="PANTHER" id="PTHR20854:SF4">
    <property type="entry name" value="INOSITOL-1-MONOPHOSPHATASE-RELATED"/>
    <property type="match status" value="1"/>
</dbReference>
<evidence type="ECO:0000256" key="1">
    <source>
        <dbReference type="PIRSR" id="PIRSR600760-2"/>
    </source>
</evidence>
<reference evidence="2 3" key="1">
    <citation type="submission" date="2017-10" db="EMBL/GenBank/DDBJ databases">
        <title>Bifidobacterium xylocopum sp. nov. and Bifidobacterium aemilianum sp. nov., from the carpenter bee (Xylocopa violacea) digestive tract.</title>
        <authorList>
            <person name="Alberoni D."/>
            <person name="Baffoni L."/>
            <person name="Di Gioia D."/>
            <person name="Gaggia F."/>
            <person name="Biavati B."/>
        </authorList>
    </citation>
    <scope>NUCLEOTIDE SEQUENCE [LARGE SCALE GENOMIC DNA]</scope>
    <source>
        <strain evidence="2 3">XV10</strain>
    </source>
</reference>
<dbReference type="SUPFAM" id="SSF56655">
    <property type="entry name" value="Carbohydrate phosphatase"/>
    <property type="match status" value="1"/>
</dbReference>
<feature type="binding site" evidence="1">
    <location>
        <position position="89"/>
    </location>
    <ligand>
        <name>Mg(2+)</name>
        <dbReference type="ChEBI" id="CHEBI:18420"/>
        <label>1</label>
        <note>catalytic</note>
    </ligand>
</feature>
<protein>
    <submittedName>
        <fullName evidence="2">Inositol monophosphatase</fullName>
    </submittedName>
</protein>
<keyword evidence="1" id="KW-0479">Metal-binding</keyword>
<feature type="binding site" evidence="1">
    <location>
        <position position="226"/>
    </location>
    <ligand>
        <name>Mg(2+)</name>
        <dbReference type="ChEBI" id="CHEBI:18420"/>
        <label>1</label>
        <note>catalytic</note>
    </ligand>
</feature>
<comment type="cofactor">
    <cofactor evidence="1">
        <name>Mg(2+)</name>
        <dbReference type="ChEBI" id="CHEBI:18420"/>
    </cofactor>
</comment>
<keyword evidence="3" id="KW-1185">Reference proteome</keyword>
<dbReference type="OrthoDB" id="9772456at2"/>
<dbReference type="EMBL" id="PDCG01000001">
    <property type="protein sequence ID" value="RBP98424.1"/>
    <property type="molecule type" value="Genomic_DNA"/>
</dbReference>
<accession>A0A366K9Q0</accession>
<proteinExistence type="predicted"/>